<name>A0A3D8T0A6_9HELO</name>
<keyword evidence="4" id="KW-1185">Reference proteome</keyword>
<evidence type="ECO:0000313" key="3">
    <source>
        <dbReference type="EMBL" id="RDW91974.1"/>
    </source>
</evidence>
<dbReference type="Proteomes" id="UP000256328">
    <property type="component" value="Unassembled WGS sequence"/>
</dbReference>
<feature type="region of interest" description="Disordered" evidence="1">
    <location>
        <begin position="301"/>
        <end position="320"/>
    </location>
</feature>
<dbReference type="PROSITE" id="PS50090">
    <property type="entry name" value="MYB_LIKE"/>
    <property type="match status" value="1"/>
</dbReference>
<evidence type="ECO:0000259" key="2">
    <source>
        <dbReference type="PROSITE" id="PS50090"/>
    </source>
</evidence>
<dbReference type="EMBL" id="PDLN01000002">
    <property type="protein sequence ID" value="RDW91974.1"/>
    <property type="molecule type" value="Genomic_DNA"/>
</dbReference>
<evidence type="ECO:0000313" key="4">
    <source>
        <dbReference type="Proteomes" id="UP000256328"/>
    </source>
</evidence>
<feature type="region of interest" description="Disordered" evidence="1">
    <location>
        <begin position="1"/>
        <end position="27"/>
    </location>
</feature>
<organism evidence="3 4">
    <name type="scientific">Coleophoma crateriformis</name>
    <dbReference type="NCBI Taxonomy" id="565419"/>
    <lineage>
        <taxon>Eukaryota</taxon>
        <taxon>Fungi</taxon>
        <taxon>Dikarya</taxon>
        <taxon>Ascomycota</taxon>
        <taxon>Pezizomycotina</taxon>
        <taxon>Leotiomycetes</taxon>
        <taxon>Helotiales</taxon>
        <taxon>Dermateaceae</taxon>
        <taxon>Coleophoma</taxon>
    </lineage>
</organism>
<sequence length="495" mass="55970">MNPGEFLADSSFGTTAPHFGRPSKDFNGNEYNDSFGYYAEARINLERQNRITTPPSNQQSQSRINWSNILNAMACKASANPSVEEERESSCNHPTESHNDHKIVDMDNQQYQAGYVEHRDSRPVKQGINGFYHGTNFSNNPFSDHPMPSIEVSEADEYISDSQVEALDGYENYSSQQHPVFPSLDSQQYYRQRHRTGLGLEPRSMNQPSDLGREGGRGILREKIDSIHKDYYQDPVSGRVYPRDPRRGLRSTWNFENAYVSPISRVEVDHHNVRPAGESSTFHQPPDDGGKVYPSRYSGGDESWGINGQPGIGIEVPPEGKIPMSKASLKKRGVKKASISKDGFKRGYGANDPENLRIMDLFENEQDGKLLKWPEIAAIINTERIKAGKTPGLTANAAQNRYNRTAPVIYASEGRAFVPLRKRMRAGKTSRKQDNVQYAWTSDLDELLVTVVKDYEAQKWTEVARRYNVEAPRRFPDPTRATIDAELAAIRYKML</sequence>
<proteinExistence type="predicted"/>
<dbReference type="OrthoDB" id="3438274at2759"/>
<reference evidence="3 4" key="1">
    <citation type="journal article" date="2018" name="IMA Fungus">
        <title>IMA Genome-F 9: Draft genome sequence of Annulohypoxylon stygium, Aspergillus mulundensis, Berkeleyomyces basicola (syn. Thielaviopsis basicola), Ceratocystis smalleyi, two Cercospora beticola strains, Coleophoma cylindrospora, Fusarium fracticaudum, Phialophora cf. hyalina, and Morchella septimelata.</title>
        <authorList>
            <person name="Wingfield B.D."/>
            <person name="Bills G.F."/>
            <person name="Dong Y."/>
            <person name="Huang W."/>
            <person name="Nel W.J."/>
            <person name="Swalarsk-Parry B.S."/>
            <person name="Vaghefi N."/>
            <person name="Wilken P.M."/>
            <person name="An Z."/>
            <person name="de Beer Z.W."/>
            <person name="De Vos L."/>
            <person name="Chen L."/>
            <person name="Duong T.A."/>
            <person name="Gao Y."/>
            <person name="Hammerbacher A."/>
            <person name="Kikkert J.R."/>
            <person name="Li Y."/>
            <person name="Li H."/>
            <person name="Li K."/>
            <person name="Li Q."/>
            <person name="Liu X."/>
            <person name="Ma X."/>
            <person name="Naidoo K."/>
            <person name="Pethybridge S.J."/>
            <person name="Sun J."/>
            <person name="Steenkamp E.T."/>
            <person name="van der Nest M.A."/>
            <person name="van Wyk S."/>
            <person name="Wingfield M.J."/>
            <person name="Xiong C."/>
            <person name="Yue Q."/>
            <person name="Zhang X."/>
        </authorList>
    </citation>
    <scope>NUCLEOTIDE SEQUENCE [LARGE SCALE GENOMIC DNA]</scope>
    <source>
        <strain evidence="3 4">BP5796</strain>
    </source>
</reference>
<dbReference type="AlphaFoldDB" id="A0A3D8T0A6"/>
<evidence type="ECO:0000256" key="1">
    <source>
        <dbReference type="SAM" id="MobiDB-lite"/>
    </source>
</evidence>
<protein>
    <recommendedName>
        <fullName evidence="2">Myb-like domain-containing protein</fullName>
    </recommendedName>
</protein>
<feature type="region of interest" description="Disordered" evidence="1">
    <location>
        <begin position="77"/>
        <end position="100"/>
    </location>
</feature>
<dbReference type="InterPro" id="IPR001005">
    <property type="entry name" value="SANT/Myb"/>
</dbReference>
<accession>A0A3D8T0A6</accession>
<comment type="caution">
    <text evidence="3">The sequence shown here is derived from an EMBL/GenBank/DDBJ whole genome shotgun (WGS) entry which is preliminary data.</text>
</comment>
<feature type="domain" description="Myb-like" evidence="2">
    <location>
        <begin position="432"/>
        <end position="487"/>
    </location>
</feature>
<gene>
    <name evidence="3" type="ORF">BP5796_01368</name>
</gene>